<evidence type="ECO:0000313" key="3">
    <source>
        <dbReference type="EMBL" id="TKR96200.1"/>
    </source>
</evidence>
<comment type="caution">
    <text evidence="3">The sequence shown here is derived from an EMBL/GenBank/DDBJ whole genome shotgun (WGS) entry which is preliminary data.</text>
</comment>
<proteinExistence type="predicted"/>
<feature type="compositionally biased region" description="Polar residues" evidence="1">
    <location>
        <begin position="69"/>
        <end position="103"/>
    </location>
</feature>
<sequence>MRSLAVVALISLLALGLVDAKPVIATMKSTEMTVAQQSDGSTSRNSEAGNSTTEAVSTSTMSTFNSTTPESTEFKSSLTFPWTSASTELLKTTEPPRTTIQTQKPEDPKRKDKERKNNGPSFEEFNRDDDLDGKKLNIGKDDDNFVHVSSPSAVTLFIPIAAVALM</sequence>
<dbReference type="AlphaFoldDB" id="A0A4U5PI26"/>
<evidence type="ECO:0000313" key="4">
    <source>
        <dbReference type="Proteomes" id="UP000298663"/>
    </source>
</evidence>
<keyword evidence="4" id="KW-1185">Reference proteome</keyword>
<evidence type="ECO:0000256" key="2">
    <source>
        <dbReference type="SAM" id="SignalP"/>
    </source>
</evidence>
<feature type="region of interest" description="Disordered" evidence="1">
    <location>
        <begin position="32"/>
        <end position="144"/>
    </location>
</feature>
<name>A0A4U5PI26_STECR</name>
<feature type="signal peptide" evidence="2">
    <location>
        <begin position="1"/>
        <end position="20"/>
    </location>
</feature>
<accession>A0A4U5PI26</accession>
<feature type="chain" id="PRO_5020823524" evidence="2">
    <location>
        <begin position="21"/>
        <end position="166"/>
    </location>
</feature>
<protein>
    <submittedName>
        <fullName evidence="3">Uncharacterized protein</fullName>
    </submittedName>
</protein>
<feature type="compositionally biased region" description="Basic and acidic residues" evidence="1">
    <location>
        <begin position="132"/>
        <end position="144"/>
    </location>
</feature>
<keyword evidence="2" id="KW-0732">Signal</keyword>
<dbReference type="EMBL" id="AZBU02000002">
    <property type="protein sequence ID" value="TKR96200.1"/>
    <property type="molecule type" value="Genomic_DNA"/>
</dbReference>
<gene>
    <name evidence="3" type="ORF">L596_010255</name>
</gene>
<evidence type="ECO:0000256" key="1">
    <source>
        <dbReference type="SAM" id="MobiDB-lite"/>
    </source>
</evidence>
<dbReference type="Proteomes" id="UP000298663">
    <property type="component" value="Unassembled WGS sequence"/>
</dbReference>
<feature type="compositionally biased region" description="Polar residues" evidence="1">
    <location>
        <begin position="32"/>
        <end position="56"/>
    </location>
</feature>
<organism evidence="3 4">
    <name type="scientific">Steinernema carpocapsae</name>
    <name type="common">Entomopathogenic nematode</name>
    <dbReference type="NCBI Taxonomy" id="34508"/>
    <lineage>
        <taxon>Eukaryota</taxon>
        <taxon>Metazoa</taxon>
        <taxon>Ecdysozoa</taxon>
        <taxon>Nematoda</taxon>
        <taxon>Chromadorea</taxon>
        <taxon>Rhabditida</taxon>
        <taxon>Tylenchina</taxon>
        <taxon>Panagrolaimomorpha</taxon>
        <taxon>Strongyloidoidea</taxon>
        <taxon>Steinernematidae</taxon>
        <taxon>Steinernema</taxon>
    </lineage>
</organism>
<reference evidence="3 4" key="2">
    <citation type="journal article" date="2019" name="G3 (Bethesda)">
        <title>Hybrid Assembly of the Genome of the Entomopathogenic Nematode Steinernema carpocapsae Identifies the X-Chromosome.</title>
        <authorList>
            <person name="Serra L."/>
            <person name="Macchietto M."/>
            <person name="Macias-Munoz A."/>
            <person name="McGill C.J."/>
            <person name="Rodriguez I.M."/>
            <person name="Rodriguez B."/>
            <person name="Murad R."/>
            <person name="Mortazavi A."/>
        </authorList>
    </citation>
    <scope>NUCLEOTIDE SEQUENCE [LARGE SCALE GENOMIC DNA]</scope>
    <source>
        <strain evidence="3 4">ALL</strain>
    </source>
</reference>
<feature type="compositionally biased region" description="Low complexity" evidence="1">
    <location>
        <begin position="57"/>
        <end position="68"/>
    </location>
</feature>
<reference evidence="3 4" key="1">
    <citation type="journal article" date="2015" name="Genome Biol.">
        <title>Comparative genomics of Steinernema reveals deeply conserved gene regulatory networks.</title>
        <authorList>
            <person name="Dillman A.R."/>
            <person name="Macchietto M."/>
            <person name="Porter C.F."/>
            <person name="Rogers A."/>
            <person name="Williams B."/>
            <person name="Antoshechkin I."/>
            <person name="Lee M.M."/>
            <person name="Goodwin Z."/>
            <person name="Lu X."/>
            <person name="Lewis E.E."/>
            <person name="Goodrich-Blair H."/>
            <person name="Stock S.P."/>
            <person name="Adams B.J."/>
            <person name="Sternberg P.W."/>
            <person name="Mortazavi A."/>
        </authorList>
    </citation>
    <scope>NUCLEOTIDE SEQUENCE [LARGE SCALE GENOMIC DNA]</scope>
    <source>
        <strain evidence="3 4">ALL</strain>
    </source>
</reference>
<feature type="compositionally biased region" description="Basic and acidic residues" evidence="1">
    <location>
        <begin position="104"/>
        <end position="117"/>
    </location>
</feature>